<sequence length="436" mass="46456">MKTLTMLLTGTVLSAGLAVVPAHSQGSTGDASPVEQVEGQPPAEGDQGIPAGEPVETAAANAPDQEPAFPGQTRAPQPSEMPDVAVETFAEGLPQLWAMEFLPDDRMLVTAKEGDFHVISAEGEAGPALSGMIEVASAGQGGLLDVALAPDFETTNRIFFSFAEPRDGGNGTSVARATLNLDDNGGGSLEDVEVIFQQMPTYDGDKHFGSRLVFSPEGHLYVTVGERSDTPIRDEAQSLVSGLGKVFRIDPETGEAIADNPFVEHAKIQPEIWSWGHRNLQSAALDADGRLWTIEHGPRGGDELNMPEAGLNYGWPAITYGIAYSGEEVGPGRTSQEGMEQPVYYWDPVIGPSGMALYDGDEFPSWEDAFLVGGLVTTGLVVVHLDENGEQVAFEERVPLDARIRDVRVGPDGAVYAVTEDPDADTSAILRLTREQ</sequence>
<dbReference type="EMBL" id="JAAAMJ010000015">
    <property type="protein sequence ID" value="NDV88401.1"/>
    <property type="molecule type" value="Genomic_DNA"/>
</dbReference>
<feature type="signal peptide" evidence="2">
    <location>
        <begin position="1"/>
        <end position="24"/>
    </location>
</feature>
<dbReference type="Gene3D" id="2.120.10.30">
    <property type="entry name" value="TolB, C-terminal domain"/>
    <property type="match status" value="1"/>
</dbReference>
<dbReference type="InterPro" id="IPR011041">
    <property type="entry name" value="Quinoprot_gluc/sorb_DH_b-prop"/>
</dbReference>
<name>A0A6L9MKU0_9HYPH</name>
<dbReference type="PANTHER" id="PTHR19328">
    <property type="entry name" value="HEDGEHOG-INTERACTING PROTEIN"/>
    <property type="match status" value="1"/>
</dbReference>
<evidence type="ECO:0000259" key="3">
    <source>
        <dbReference type="Pfam" id="PF07995"/>
    </source>
</evidence>
<keyword evidence="5" id="KW-1185">Reference proteome</keyword>
<dbReference type="SUPFAM" id="SSF50952">
    <property type="entry name" value="Soluble quinoprotein glucose dehydrogenase"/>
    <property type="match status" value="1"/>
</dbReference>
<dbReference type="AlphaFoldDB" id="A0A6L9MKU0"/>
<keyword evidence="2" id="KW-0732">Signal</keyword>
<feature type="region of interest" description="Disordered" evidence="1">
    <location>
        <begin position="23"/>
        <end position="81"/>
    </location>
</feature>
<dbReference type="InterPro" id="IPR012938">
    <property type="entry name" value="Glc/Sorbosone_DH"/>
</dbReference>
<dbReference type="InterPro" id="IPR011042">
    <property type="entry name" value="6-blade_b-propeller_TolB-like"/>
</dbReference>
<gene>
    <name evidence="4" type="ORF">GTW51_16995</name>
</gene>
<dbReference type="Pfam" id="PF07995">
    <property type="entry name" value="GSDH"/>
    <property type="match status" value="1"/>
</dbReference>
<comment type="caution">
    <text evidence="4">The sequence shown here is derived from an EMBL/GenBank/DDBJ whole genome shotgun (WGS) entry which is preliminary data.</text>
</comment>
<evidence type="ECO:0000256" key="1">
    <source>
        <dbReference type="SAM" id="MobiDB-lite"/>
    </source>
</evidence>
<proteinExistence type="predicted"/>
<evidence type="ECO:0000256" key="2">
    <source>
        <dbReference type="SAM" id="SignalP"/>
    </source>
</evidence>
<evidence type="ECO:0000313" key="5">
    <source>
        <dbReference type="Proteomes" id="UP000476332"/>
    </source>
</evidence>
<evidence type="ECO:0000313" key="4">
    <source>
        <dbReference type="EMBL" id="NDV88401.1"/>
    </source>
</evidence>
<feature type="chain" id="PRO_5026667969" evidence="2">
    <location>
        <begin position="25"/>
        <end position="436"/>
    </location>
</feature>
<dbReference type="RefSeq" id="WP_163045233.1">
    <property type="nucleotide sequence ID" value="NZ_JAAAMJ010000015.1"/>
</dbReference>
<dbReference type="PANTHER" id="PTHR19328:SF75">
    <property type="entry name" value="ALDOSE SUGAR DEHYDROGENASE YLII"/>
    <property type="match status" value="1"/>
</dbReference>
<feature type="domain" description="Glucose/Sorbosone dehydrogenase" evidence="3">
    <location>
        <begin position="95"/>
        <end position="424"/>
    </location>
</feature>
<dbReference type="Proteomes" id="UP000476332">
    <property type="component" value="Unassembled WGS sequence"/>
</dbReference>
<reference evidence="4 5" key="1">
    <citation type="submission" date="2020-01" db="EMBL/GenBank/DDBJ databases">
        <title>Genomes of bacteria type strains.</title>
        <authorList>
            <person name="Chen J."/>
            <person name="Zhu S."/>
            <person name="Chen J."/>
        </authorList>
    </citation>
    <scope>NUCLEOTIDE SEQUENCE [LARGE SCALE GENOMIC DNA]</scope>
    <source>
        <strain evidence="4 5">KCTC 52919</strain>
    </source>
</reference>
<protein>
    <submittedName>
        <fullName evidence="4">PQQ-dependent sugar dehydrogenase</fullName>
    </submittedName>
</protein>
<organism evidence="4 5">
    <name type="scientific">Aurantimonas aggregata</name>
    <dbReference type="NCBI Taxonomy" id="2047720"/>
    <lineage>
        <taxon>Bacteria</taxon>
        <taxon>Pseudomonadati</taxon>
        <taxon>Pseudomonadota</taxon>
        <taxon>Alphaproteobacteria</taxon>
        <taxon>Hyphomicrobiales</taxon>
        <taxon>Aurantimonadaceae</taxon>
        <taxon>Aurantimonas</taxon>
    </lineage>
</organism>
<accession>A0A6L9MKU0</accession>